<organism evidence="5 6">
    <name type="scientific">Chondromyces crocatus</name>
    <dbReference type="NCBI Taxonomy" id="52"/>
    <lineage>
        <taxon>Bacteria</taxon>
        <taxon>Pseudomonadati</taxon>
        <taxon>Myxococcota</taxon>
        <taxon>Polyangia</taxon>
        <taxon>Polyangiales</taxon>
        <taxon>Polyangiaceae</taxon>
        <taxon>Chondromyces</taxon>
    </lineage>
</organism>
<evidence type="ECO:0000256" key="2">
    <source>
        <dbReference type="ARBA" id="ARBA00022741"/>
    </source>
</evidence>
<proteinExistence type="predicted"/>
<dbReference type="OrthoDB" id="9809450at2"/>
<dbReference type="GO" id="GO:0016887">
    <property type="term" value="F:ATP hydrolysis activity"/>
    <property type="evidence" value="ECO:0007669"/>
    <property type="project" value="InterPro"/>
</dbReference>
<dbReference type="EMBL" id="CP012159">
    <property type="protein sequence ID" value="AKT36425.1"/>
    <property type="molecule type" value="Genomic_DNA"/>
</dbReference>
<dbReference type="InterPro" id="IPR003439">
    <property type="entry name" value="ABC_transporter-like_ATP-bd"/>
</dbReference>
<keyword evidence="2" id="KW-0547">Nucleotide-binding</keyword>
<dbReference type="STRING" id="52.CMC5_005380"/>
<dbReference type="Proteomes" id="UP000067626">
    <property type="component" value="Chromosome"/>
</dbReference>
<dbReference type="CDD" id="cd03230">
    <property type="entry name" value="ABC_DR_subfamily_A"/>
    <property type="match status" value="1"/>
</dbReference>
<dbReference type="AlphaFoldDB" id="A0A0K1E6C1"/>
<evidence type="ECO:0000313" key="6">
    <source>
        <dbReference type="Proteomes" id="UP000067626"/>
    </source>
</evidence>
<dbReference type="SUPFAM" id="SSF52540">
    <property type="entry name" value="P-loop containing nucleoside triphosphate hydrolases"/>
    <property type="match status" value="1"/>
</dbReference>
<reference evidence="5 6" key="1">
    <citation type="submission" date="2015-07" db="EMBL/GenBank/DDBJ databases">
        <title>Genome analysis of myxobacterium Chondromyces crocatus Cm c5 reveals a high potential for natural compound synthesis and the genetic basis for the loss of fruiting body formation.</title>
        <authorList>
            <person name="Zaburannyi N."/>
            <person name="Bunk B."/>
            <person name="Maier J."/>
            <person name="Overmann J."/>
            <person name="Mueller R."/>
        </authorList>
    </citation>
    <scope>NUCLEOTIDE SEQUENCE [LARGE SCALE GENOMIC DNA]</scope>
    <source>
        <strain evidence="5 6">Cm c5</strain>
    </source>
</reference>
<dbReference type="InterPro" id="IPR003593">
    <property type="entry name" value="AAA+_ATPase"/>
</dbReference>
<dbReference type="InterPro" id="IPR051782">
    <property type="entry name" value="ABC_Transporter_VariousFunc"/>
</dbReference>
<accession>A0A0K1E6C1</accession>
<dbReference type="KEGG" id="ccro:CMC5_005380"/>
<keyword evidence="1" id="KW-0813">Transport</keyword>
<name>A0A0K1E6C1_CHOCO</name>
<dbReference type="GO" id="GO:0005524">
    <property type="term" value="F:ATP binding"/>
    <property type="evidence" value="ECO:0007669"/>
    <property type="project" value="UniProtKB-KW"/>
</dbReference>
<evidence type="ECO:0000256" key="1">
    <source>
        <dbReference type="ARBA" id="ARBA00022448"/>
    </source>
</evidence>
<evidence type="ECO:0000259" key="4">
    <source>
        <dbReference type="PROSITE" id="PS50893"/>
    </source>
</evidence>
<sequence>MRSLGAAPPIQRVMVRGLVKTFGSTVALRGVNATIEAARLTRIEGANGSGKSTLLGIVGTVIRPTSGAVTYEPFGDDREMARASIGWLSHESLAYPDLTGRQNIELAARMHGLPTQDAWQEAEERFELGKFALRPLRTCSRGQRQRLALARALVHHPSLILLDEPTTGLDAASVSRLLLLIQAEVDRGAAVVVVSHEPDLFGASDAARLVLDRGRIVPQA</sequence>
<dbReference type="Gene3D" id="3.40.50.300">
    <property type="entry name" value="P-loop containing nucleotide triphosphate hydrolases"/>
    <property type="match status" value="1"/>
</dbReference>
<keyword evidence="6" id="KW-1185">Reference proteome</keyword>
<gene>
    <name evidence="5" type="primary">ccmA</name>
    <name evidence="5" type="ORF">CMC5_005380</name>
</gene>
<dbReference type="InterPro" id="IPR027417">
    <property type="entry name" value="P-loop_NTPase"/>
</dbReference>
<dbReference type="Pfam" id="PF00005">
    <property type="entry name" value="ABC_tran"/>
    <property type="match status" value="1"/>
</dbReference>
<evidence type="ECO:0000256" key="3">
    <source>
        <dbReference type="ARBA" id="ARBA00022840"/>
    </source>
</evidence>
<dbReference type="PANTHER" id="PTHR42939">
    <property type="entry name" value="ABC TRANSPORTER ATP-BINDING PROTEIN ALBC-RELATED"/>
    <property type="match status" value="1"/>
</dbReference>
<dbReference type="RefSeq" id="WP_050428944.1">
    <property type="nucleotide sequence ID" value="NZ_CP012159.1"/>
</dbReference>
<evidence type="ECO:0000313" key="5">
    <source>
        <dbReference type="EMBL" id="AKT36425.1"/>
    </source>
</evidence>
<dbReference type="SMART" id="SM00382">
    <property type="entry name" value="AAA"/>
    <property type="match status" value="1"/>
</dbReference>
<dbReference type="PROSITE" id="PS50893">
    <property type="entry name" value="ABC_TRANSPORTER_2"/>
    <property type="match status" value="1"/>
</dbReference>
<feature type="domain" description="ABC transporter" evidence="4">
    <location>
        <begin position="13"/>
        <end position="220"/>
    </location>
</feature>
<dbReference type="PANTHER" id="PTHR42939:SF1">
    <property type="entry name" value="ABC TRANSPORTER ATP-BINDING PROTEIN ALBC-RELATED"/>
    <property type="match status" value="1"/>
</dbReference>
<protein>
    <submittedName>
        <fullName evidence="5">Heme ABC exporter ATP-binding protein CcmA</fullName>
    </submittedName>
</protein>
<keyword evidence="3 5" id="KW-0067">ATP-binding</keyword>